<dbReference type="InterPro" id="IPR000620">
    <property type="entry name" value="EamA_dom"/>
</dbReference>
<comment type="subcellular location">
    <subcellularLocation>
        <location evidence="1">Membrane</location>
        <topology evidence="1">Multi-pass membrane protein</topology>
    </subcellularLocation>
</comment>
<feature type="transmembrane region" description="Helical" evidence="6">
    <location>
        <begin position="151"/>
        <end position="168"/>
    </location>
</feature>
<protein>
    <submittedName>
        <fullName evidence="8">Membrane protein</fullName>
    </submittedName>
</protein>
<comment type="similarity">
    <text evidence="2">Belongs to the drug/metabolite transporter (DMT) superfamily. 10 TMS drug/metabolite exporter (DME) (TC 2.A.7.3) family.</text>
</comment>
<evidence type="ECO:0000256" key="5">
    <source>
        <dbReference type="ARBA" id="ARBA00023136"/>
    </source>
</evidence>
<dbReference type="InterPro" id="IPR037185">
    <property type="entry name" value="EmrE-like"/>
</dbReference>
<feature type="transmembrane region" description="Helical" evidence="6">
    <location>
        <begin position="242"/>
        <end position="259"/>
    </location>
</feature>
<dbReference type="RefSeq" id="WP_191287648.1">
    <property type="nucleotide sequence ID" value="NZ_BNCH01000014.1"/>
</dbReference>
<keyword evidence="4 6" id="KW-1133">Transmembrane helix</keyword>
<evidence type="ECO:0000256" key="2">
    <source>
        <dbReference type="ARBA" id="ARBA00009853"/>
    </source>
</evidence>
<organism evidence="8 9">
    <name type="scientific">Aliiroseovarius zhejiangensis</name>
    <dbReference type="NCBI Taxonomy" id="1632025"/>
    <lineage>
        <taxon>Bacteria</taxon>
        <taxon>Pseudomonadati</taxon>
        <taxon>Pseudomonadota</taxon>
        <taxon>Alphaproteobacteria</taxon>
        <taxon>Rhodobacterales</taxon>
        <taxon>Paracoccaceae</taxon>
        <taxon>Aliiroseovarius</taxon>
    </lineage>
</organism>
<feature type="transmembrane region" description="Helical" evidence="6">
    <location>
        <begin position="73"/>
        <end position="92"/>
    </location>
</feature>
<evidence type="ECO:0000256" key="1">
    <source>
        <dbReference type="ARBA" id="ARBA00004141"/>
    </source>
</evidence>
<keyword evidence="3 6" id="KW-0812">Transmembrane</keyword>
<evidence type="ECO:0000259" key="7">
    <source>
        <dbReference type="Pfam" id="PF00892"/>
    </source>
</evidence>
<feature type="transmembrane region" description="Helical" evidence="6">
    <location>
        <begin position="127"/>
        <end position="145"/>
    </location>
</feature>
<comment type="caution">
    <text evidence="8">The sequence shown here is derived from an EMBL/GenBank/DDBJ whole genome shotgun (WGS) entry which is preliminary data.</text>
</comment>
<name>A0ABQ3JBK2_9RHOB</name>
<dbReference type="Pfam" id="PF00892">
    <property type="entry name" value="EamA"/>
    <property type="match status" value="1"/>
</dbReference>
<gene>
    <name evidence="8" type="ORF">GCM10016455_32960</name>
</gene>
<evidence type="ECO:0000256" key="6">
    <source>
        <dbReference type="SAM" id="Phobius"/>
    </source>
</evidence>
<evidence type="ECO:0000256" key="3">
    <source>
        <dbReference type="ARBA" id="ARBA00022692"/>
    </source>
</evidence>
<keyword evidence="9" id="KW-1185">Reference proteome</keyword>
<keyword evidence="5 6" id="KW-0472">Membrane</keyword>
<dbReference type="Gene3D" id="1.10.3730.20">
    <property type="match status" value="1"/>
</dbReference>
<feature type="transmembrane region" description="Helical" evidence="6">
    <location>
        <begin position="212"/>
        <end position="230"/>
    </location>
</feature>
<feature type="transmembrane region" description="Helical" evidence="6">
    <location>
        <begin position="98"/>
        <end position="118"/>
    </location>
</feature>
<evidence type="ECO:0000313" key="8">
    <source>
        <dbReference type="EMBL" id="GHF09560.1"/>
    </source>
</evidence>
<proteinExistence type="inferred from homology"/>
<feature type="transmembrane region" description="Helical" evidence="6">
    <location>
        <begin position="40"/>
        <end position="61"/>
    </location>
</feature>
<evidence type="ECO:0000313" key="9">
    <source>
        <dbReference type="Proteomes" id="UP000609802"/>
    </source>
</evidence>
<feature type="domain" description="EamA" evidence="7">
    <location>
        <begin position="8"/>
        <end position="141"/>
    </location>
</feature>
<dbReference type="PANTHER" id="PTHR22911">
    <property type="entry name" value="ACYL-MALONYL CONDENSING ENZYME-RELATED"/>
    <property type="match status" value="1"/>
</dbReference>
<evidence type="ECO:0000256" key="4">
    <source>
        <dbReference type="ARBA" id="ARBA00022989"/>
    </source>
</evidence>
<reference evidence="9" key="1">
    <citation type="journal article" date="2019" name="Int. J. Syst. Evol. Microbiol.">
        <title>The Global Catalogue of Microorganisms (GCM) 10K type strain sequencing project: providing services to taxonomists for standard genome sequencing and annotation.</title>
        <authorList>
            <consortium name="The Broad Institute Genomics Platform"/>
            <consortium name="The Broad Institute Genome Sequencing Center for Infectious Disease"/>
            <person name="Wu L."/>
            <person name="Ma J."/>
        </authorList>
    </citation>
    <scope>NUCLEOTIDE SEQUENCE [LARGE SCALE GENOMIC DNA]</scope>
    <source>
        <strain evidence="9">KCTC 42443</strain>
    </source>
</reference>
<feature type="transmembrane region" description="Helical" evidence="6">
    <location>
        <begin position="180"/>
        <end position="200"/>
    </location>
</feature>
<dbReference type="SUPFAM" id="SSF103481">
    <property type="entry name" value="Multidrug resistance efflux transporter EmrE"/>
    <property type="match status" value="2"/>
</dbReference>
<accession>A0ABQ3JBK2</accession>
<dbReference type="Proteomes" id="UP000609802">
    <property type="component" value="Unassembled WGS sequence"/>
</dbReference>
<sequence length="297" mass="32114">MSVSDNMKGAALMAGSMAGYTFNDACMKALAGDIPLSQAVFLRGVLTCLMLYGLGLALRSLTFRLSRREWKLMLLRSFAEMGATYCFLSALFNMPIANVTAVLQALPLTIALAAWAFLGEPLGWRRLSAILLGFVGVVLIVKPGGDGFTLWSVYALLAVGFITLRDLVVRKMSPSTPSMTVALVASVAITVSFGVASLGVDWAPVTPRSGGFLVLSAVFIFMGYLFSVMVMRVGDIGFVAPFRYTGLIWALIIGLIFFGEWPDGWTLVGAGIVVATGLFTLLRERQLMRRTRARRIA</sequence>
<dbReference type="PANTHER" id="PTHR22911:SF6">
    <property type="entry name" value="SOLUTE CARRIER FAMILY 35 MEMBER G1"/>
    <property type="match status" value="1"/>
</dbReference>
<dbReference type="EMBL" id="BNCH01000014">
    <property type="protein sequence ID" value="GHF09560.1"/>
    <property type="molecule type" value="Genomic_DNA"/>
</dbReference>
<feature type="transmembrane region" description="Helical" evidence="6">
    <location>
        <begin position="265"/>
        <end position="282"/>
    </location>
</feature>